<evidence type="ECO:0000313" key="5">
    <source>
        <dbReference type="EMBL" id="KGO92225.1"/>
    </source>
</evidence>
<dbReference type="InterPro" id="IPR026444">
    <property type="entry name" value="Secre_tail"/>
</dbReference>
<dbReference type="NCBIfam" id="NF038133">
    <property type="entry name" value="choice_anch_L"/>
    <property type="match status" value="1"/>
</dbReference>
<gene>
    <name evidence="5" type="ORF">Q766_13790</name>
</gene>
<organism evidence="5 6">
    <name type="scientific">Flavobacterium subsaxonicum WB 4.1-42 = DSM 21790</name>
    <dbReference type="NCBI Taxonomy" id="1121898"/>
    <lineage>
        <taxon>Bacteria</taxon>
        <taxon>Pseudomonadati</taxon>
        <taxon>Bacteroidota</taxon>
        <taxon>Flavobacteriia</taxon>
        <taxon>Flavobacteriales</taxon>
        <taxon>Flavobacteriaceae</taxon>
        <taxon>Flavobacterium</taxon>
    </lineage>
</organism>
<dbReference type="InterPro" id="IPR049804">
    <property type="entry name" value="Choice_anch_L"/>
</dbReference>
<dbReference type="OrthoDB" id="9765926at2"/>
<dbReference type="AlphaFoldDB" id="A0A0A2MVJ1"/>
<name>A0A0A2MVJ1_9FLAO</name>
<feature type="signal peptide" evidence="2">
    <location>
        <begin position="1"/>
        <end position="18"/>
    </location>
</feature>
<keyword evidence="1 2" id="KW-0732">Signal</keyword>
<reference evidence="5 6" key="1">
    <citation type="submission" date="2013-09" db="EMBL/GenBank/DDBJ databases">
        <authorList>
            <person name="Zeng Z."/>
            <person name="Chen C."/>
        </authorList>
    </citation>
    <scope>NUCLEOTIDE SEQUENCE [LARGE SCALE GENOMIC DNA]</scope>
    <source>
        <strain evidence="5 6">WB 4.1-42</strain>
    </source>
</reference>
<dbReference type="RefSeq" id="WP_026991071.1">
    <property type="nucleotide sequence ID" value="NZ_AUGP01000025.1"/>
</dbReference>
<dbReference type="STRING" id="1121898.GCA_000422725_02890"/>
<evidence type="ECO:0000256" key="2">
    <source>
        <dbReference type="SAM" id="SignalP"/>
    </source>
</evidence>
<keyword evidence="6" id="KW-1185">Reference proteome</keyword>
<evidence type="ECO:0000313" key="6">
    <source>
        <dbReference type="Proteomes" id="UP000030111"/>
    </source>
</evidence>
<proteinExistence type="predicted"/>
<dbReference type="NCBIfam" id="TIGR04183">
    <property type="entry name" value="Por_Secre_tail"/>
    <property type="match status" value="1"/>
</dbReference>
<protein>
    <submittedName>
        <fullName evidence="5">Uncharacterized protein</fullName>
    </submittedName>
</protein>
<dbReference type="Pfam" id="PF18962">
    <property type="entry name" value="Por_Secre_tail"/>
    <property type="match status" value="1"/>
</dbReference>
<sequence length="894" mass="95469">MKKTLLALLALVPLLTFAQVANDECATATVLTVSPDANCTTTTTNTTQGATASAGALTCTGFADDDIWYSFTATNERAFIKLALTNTTAANPYAFAVYEASCSSASIYCGNTFNNVINNLTVGQVYYVRVYSTANAYTLFAPFTICIATPQTAITTSSTAYTPTQLVTDVLLNSNQVAISNVTSSSGVDFGSVASLGSFDYNGTTFALQNGIILANGAIATAPGPNTFFQSPPAVWAGDPDLVPYIPATSTVNTNATSLEFDFVPVSSQISLNYIFASEEYGLAFQCMYADTFAILLTDVTEATPAVNIAVIPGTTTPISVFTIRDNAYNSGCPSANAQYFDEFYGLQSDLTDTSYTAPVNFNGITVPLTAQASVIPNHTYHIKFVIANHFDMIGNSAVFINASNFVVIPDAPTGQAEQTFIYGTTIEYLTATGQNIQWYATPTGGTPLNIETLLTDGTVYYASQTVDNIESTERFAVTAIELLDIGFATYNTCESDADGFATFTLSSQNTIVLNVLEPEDYTVAYFLTEADAEANLNALPDVFTNTVAYSQTIYARVTEVDGTTYAVTTITLNVTALPDVSNLPALTSCDGSFNLTEIQNAIGYQFYLLYFPTEEDAISLTNAIDFPANYSTTTTGSIWIRATYVSGIDNESCVAIGEQELIVNDAITVSLSTSGQTITVVTSVPGTYQYALDSGPYQTSNVFTNVSYGTHTVTVLTECSTVYLMSFTVAPDAPEGQTTQTFIEGETIDDLEVEGENIKWYATETGGTPLDKTATLNSLTLLVDGATYYASQTIDGVESTQRLGITVTKILSTNSNTIAGLAYYPNPVKNLFTLTHKAAIDTVKVYNTLGQQVLAKTVNNSQAMVDFSALNGGIYFVKVQAGNSQQTIKVVKE</sequence>
<dbReference type="Pfam" id="PF23759">
    <property type="entry name" value="GBD_T9SS_assoc"/>
    <property type="match status" value="1"/>
</dbReference>
<dbReference type="EMBL" id="JRLY01000011">
    <property type="protein sequence ID" value="KGO92225.1"/>
    <property type="molecule type" value="Genomic_DNA"/>
</dbReference>
<dbReference type="eggNOG" id="COG3794">
    <property type="taxonomic scope" value="Bacteria"/>
</dbReference>
<evidence type="ECO:0000259" key="4">
    <source>
        <dbReference type="Pfam" id="PF23759"/>
    </source>
</evidence>
<accession>A0A0A2MVJ1</accession>
<evidence type="ECO:0000259" key="3">
    <source>
        <dbReference type="Pfam" id="PF18962"/>
    </source>
</evidence>
<dbReference type="InterPro" id="IPR056600">
    <property type="entry name" value="GBD_T9SS_assoc"/>
</dbReference>
<feature type="domain" description="Secretion system C-terminal sorting" evidence="3">
    <location>
        <begin position="825"/>
        <end position="891"/>
    </location>
</feature>
<feature type="domain" description="T9SS-like galactose binding" evidence="4">
    <location>
        <begin position="21"/>
        <end position="137"/>
    </location>
</feature>
<comment type="caution">
    <text evidence="5">The sequence shown here is derived from an EMBL/GenBank/DDBJ whole genome shotgun (WGS) entry which is preliminary data.</text>
</comment>
<dbReference type="eggNOG" id="COG3291">
    <property type="taxonomic scope" value="Bacteria"/>
</dbReference>
<evidence type="ECO:0000256" key="1">
    <source>
        <dbReference type="ARBA" id="ARBA00022729"/>
    </source>
</evidence>
<dbReference type="Proteomes" id="UP000030111">
    <property type="component" value="Unassembled WGS sequence"/>
</dbReference>
<feature type="chain" id="PRO_5002003831" evidence="2">
    <location>
        <begin position="19"/>
        <end position="894"/>
    </location>
</feature>